<dbReference type="RefSeq" id="WP_210050668.1">
    <property type="nucleotide sequence ID" value="NZ_JAGINX010000001.1"/>
</dbReference>
<feature type="transmembrane region" description="Helical" evidence="2">
    <location>
        <begin position="369"/>
        <end position="390"/>
    </location>
</feature>
<evidence type="ECO:0000256" key="1">
    <source>
        <dbReference type="SAM" id="MobiDB-lite"/>
    </source>
</evidence>
<feature type="transmembrane region" description="Helical" evidence="2">
    <location>
        <begin position="329"/>
        <end position="354"/>
    </location>
</feature>
<keyword evidence="4" id="KW-1185">Reference proteome</keyword>
<sequence>MGDERDHWSRQDPNQDGPSGQEGQPSRSPREESNANQGQQEVEDSSDSGRRTGEPDRRSDDAEEFTIVLYSDPGRTSLWVRRLLEDQGEGWSRGAELVHKQVLIPLREDSTVDLEAVQGWARDDDADISVVITEVPRMAGRRVKRTELHFRDGLAVISLPTLGPIRLRHCLRRELRRAVDALVYDSAQEAREKRATDRVFEQRDRGQSGTAGQEGSGDDPETVYSTTNPLFPGRLWLTLGMVASNEPFMSMPKLSGMFSAAAATGAFGVFFSTIWEMATFLPGWRLVVVSLIAIALVVVWLILANRLWDRSSGVGGKKEAFMYNASTITSLLVSVSALYLLLFLGILGMALLLIDPEFMTQEIGEDAAFLNYIDIAWLSASMGVVAGAIGSNFDDDADLKNLTQGSREAQRYPRDEAQR</sequence>
<feature type="transmembrane region" description="Helical" evidence="2">
    <location>
        <begin position="254"/>
        <end position="275"/>
    </location>
</feature>
<keyword evidence="2" id="KW-0812">Transmembrane</keyword>
<protein>
    <submittedName>
        <fullName evidence="3">Membrane protein</fullName>
    </submittedName>
</protein>
<gene>
    <name evidence="3" type="ORF">JOF45_002436</name>
</gene>
<evidence type="ECO:0000313" key="4">
    <source>
        <dbReference type="Proteomes" id="UP001519331"/>
    </source>
</evidence>
<keyword evidence="2" id="KW-1133">Transmembrane helix</keyword>
<accession>A0ABS4T4P7</accession>
<feature type="region of interest" description="Disordered" evidence="1">
    <location>
        <begin position="1"/>
        <end position="65"/>
    </location>
</feature>
<feature type="compositionally biased region" description="Basic and acidic residues" evidence="1">
    <location>
        <begin position="47"/>
        <end position="60"/>
    </location>
</feature>
<name>A0ABS4T4P7_9MICC</name>
<feature type="compositionally biased region" description="Polar residues" evidence="1">
    <location>
        <begin position="11"/>
        <end position="27"/>
    </location>
</feature>
<organism evidence="3 4">
    <name type="scientific">Nesterenkonia lacusekhoensis</name>
    <dbReference type="NCBI Taxonomy" id="150832"/>
    <lineage>
        <taxon>Bacteria</taxon>
        <taxon>Bacillati</taxon>
        <taxon>Actinomycetota</taxon>
        <taxon>Actinomycetes</taxon>
        <taxon>Micrococcales</taxon>
        <taxon>Micrococcaceae</taxon>
        <taxon>Nesterenkonia</taxon>
    </lineage>
</organism>
<evidence type="ECO:0000313" key="3">
    <source>
        <dbReference type="EMBL" id="MBP2319417.1"/>
    </source>
</evidence>
<feature type="compositionally biased region" description="Basic and acidic residues" evidence="1">
    <location>
        <begin position="194"/>
        <end position="206"/>
    </location>
</feature>
<proteinExistence type="predicted"/>
<keyword evidence="2" id="KW-0472">Membrane</keyword>
<evidence type="ECO:0000256" key="2">
    <source>
        <dbReference type="SAM" id="Phobius"/>
    </source>
</evidence>
<comment type="caution">
    <text evidence="3">The sequence shown here is derived from an EMBL/GenBank/DDBJ whole genome shotgun (WGS) entry which is preliminary data.</text>
</comment>
<feature type="region of interest" description="Disordered" evidence="1">
    <location>
        <begin position="194"/>
        <end position="223"/>
    </location>
</feature>
<reference evidence="3 4" key="1">
    <citation type="submission" date="2021-03" db="EMBL/GenBank/DDBJ databases">
        <title>Sequencing the genomes of 1000 actinobacteria strains.</title>
        <authorList>
            <person name="Klenk H.-P."/>
        </authorList>
    </citation>
    <scope>NUCLEOTIDE SEQUENCE [LARGE SCALE GENOMIC DNA]</scope>
    <source>
        <strain evidence="3 4">DSM 12544</strain>
    </source>
</reference>
<dbReference type="Proteomes" id="UP001519331">
    <property type="component" value="Unassembled WGS sequence"/>
</dbReference>
<feature type="compositionally biased region" description="Basic and acidic residues" evidence="1">
    <location>
        <begin position="1"/>
        <end position="10"/>
    </location>
</feature>
<dbReference type="EMBL" id="JAGINX010000001">
    <property type="protein sequence ID" value="MBP2319417.1"/>
    <property type="molecule type" value="Genomic_DNA"/>
</dbReference>
<feature type="transmembrane region" description="Helical" evidence="2">
    <location>
        <begin position="287"/>
        <end position="308"/>
    </location>
</feature>